<evidence type="ECO:0000256" key="1">
    <source>
        <dbReference type="ARBA" id="ARBA00004496"/>
    </source>
</evidence>
<dbReference type="AlphaFoldDB" id="A0A7S3FS13"/>
<dbReference type="EMBL" id="HBHZ01012185">
    <property type="protein sequence ID" value="CAE0196333.1"/>
    <property type="molecule type" value="Transcribed_RNA"/>
</dbReference>
<feature type="region of interest" description="Disordered" evidence="5">
    <location>
        <begin position="77"/>
        <end position="114"/>
    </location>
</feature>
<evidence type="ECO:0000313" key="8">
    <source>
        <dbReference type="Proteomes" id="UP001472866"/>
    </source>
</evidence>
<evidence type="ECO:0000256" key="4">
    <source>
        <dbReference type="ARBA" id="ARBA00038223"/>
    </source>
</evidence>
<dbReference type="PANTHER" id="PTHR21107">
    <property type="entry name" value="CYTOCHROME C OXIDASE ASSEMBLY PROTEIN COX19"/>
    <property type="match status" value="1"/>
</dbReference>
<dbReference type="Proteomes" id="UP001472866">
    <property type="component" value="Chromosome 01"/>
</dbReference>
<dbReference type="InterPro" id="IPR051383">
    <property type="entry name" value="COX19"/>
</dbReference>
<sequence>MAAAFGGSRGVAAKAPEKGVFPLDHFGECKTFAADYLACLKREKGDSLECKRLSKRYLECRMDANLMAREDLSKLGFRQGDSESAPGKATSKSASGEQARQRAKRGFVPGVRGQ</sequence>
<dbReference type="EMBL" id="CP151501">
    <property type="protein sequence ID" value="WZN59074.1"/>
    <property type="molecule type" value="Genomic_DNA"/>
</dbReference>
<name>A0A7S3FS13_9CHLO</name>
<organism evidence="6">
    <name type="scientific">Chloropicon roscoffensis</name>
    <dbReference type="NCBI Taxonomy" id="1461544"/>
    <lineage>
        <taxon>Eukaryota</taxon>
        <taxon>Viridiplantae</taxon>
        <taxon>Chlorophyta</taxon>
        <taxon>Chloropicophyceae</taxon>
        <taxon>Chloropicales</taxon>
        <taxon>Chloropicaceae</taxon>
        <taxon>Chloropicon</taxon>
    </lineage>
</organism>
<reference evidence="7 8" key="2">
    <citation type="submission" date="2024-03" db="EMBL/GenBank/DDBJ databases">
        <title>Complete genome sequence of the green alga Chloropicon roscoffensis RCC1871.</title>
        <authorList>
            <person name="Lemieux C."/>
            <person name="Pombert J.-F."/>
            <person name="Otis C."/>
            <person name="Turmel M."/>
        </authorList>
    </citation>
    <scope>NUCLEOTIDE SEQUENCE [LARGE SCALE GENOMIC DNA]</scope>
    <source>
        <strain evidence="7 8">RCC1871</strain>
    </source>
</reference>
<reference evidence="6" key="1">
    <citation type="submission" date="2021-01" db="EMBL/GenBank/DDBJ databases">
        <authorList>
            <person name="Corre E."/>
            <person name="Pelletier E."/>
            <person name="Niang G."/>
            <person name="Scheremetjew M."/>
            <person name="Finn R."/>
            <person name="Kale V."/>
            <person name="Holt S."/>
            <person name="Cochrane G."/>
            <person name="Meng A."/>
            <person name="Brown T."/>
            <person name="Cohen L."/>
        </authorList>
    </citation>
    <scope>NUCLEOTIDE SEQUENCE</scope>
    <source>
        <strain evidence="6">RCC1871</strain>
    </source>
</reference>
<dbReference type="PANTHER" id="PTHR21107:SF2">
    <property type="entry name" value="CYTOCHROME C OXIDASE ASSEMBLY PROTEIN COX19"/>
    <property type="match status" value="1"/>
</dbReference>
<evidence type="ECO:0000256" key="3">
    <source>
        <dbReference type="ARBA" id="ARBA00023157"/>
    </source>
</evidence>
<accession>A0A7S3FS13</accession>
<keyword evidence="3" id="KW-1015">Disulfide bond</keyword>
<protein>
    <submittedName>
        <fullName evidence="7">Cytochrome c oxidase assembly protein COX19</fullName>
    </submittedName>
</protein>
<dbReference type="GO" id="GO:0005758">
    <property type="term" value="C:mitochondrial intermembrane space"/>
    <property type="evidence" value="ECO:0007669"/>
    <property type="project" value="TreeGrafter"/>
</dbReference>
<keyword evidence="8" id="KW-1185">Reference proteome</keyword>
<dbReference type="GO" id="GO:0033617">
    <property type="term" value="P:mitochondrial respiratory chain complex IV assembly"/>
    <property type="evidence" value="ECO:0007669"/>
    <property type="project" value="TreeGrafter"/>
</dbReference>
<evidence type="ECO:0000256" key="2">
    <source>
        <dbReference type="ARBA" id="ARBA00022490"/>
    </source>
</evidence>
<evidence type="ECO:0000313" key="6">
    <source>
        <dbReference type="EMBL" id="CAE0196333.1"/>
    </source>
</evidence>
<proteinExistence type="inferred from homology"/>
<dbReference type="PROSITE" id="PS51808">
    <property type="entry name" value="CHCH"/>
    <property type="match status" value="1"/>
</dbReference>
<gene>
    <name evidence="6" type="ORF">CROS1456_LOCUS9430</name>
    <name evidence="7" type="ORF">HKI87_01g05990</name>
</gene>
<keyword evidence="2" id="KW-0963">Cytoplasm</keyword>
<evidence type="ECO:0000256" key="5">
    <source>
        <dbReference type="SAM" id="MobiDB-lite"/>
    </source>
</evidence>
<comment type="subcellular location">
    <subcellularLocation>
        <location evidence="1">Cytoplasm</location>
    </subcellularLocation>
</comment>
<evidence type="ECO:0000313" key="7">
    <source>
        <dbReference type="EMBL" id="WZN59074.1"/>
    </source>
</evidence>
<comment type="similarity">
    <text evidence="4">Belongs to the COX19 family.</text>
</comment>